<keyword evidence="2 4" id="KW-0378">Hydrolase</keyword>
<dbReference type="PROSITE" id="PS00122">
    <property type="entry name" value="CARBOXYLESTERASE_B_1"/>
    <property type="match status" value="1"/>
</dbReference>
<evidence type="ECO:0000256" key="2">
    <source>
        <dbReference type="ARBA" id="ARBA00022801"/>
    </source>
</evidence>
<dbReference type="FunFam" id="3.40.50.1820:FF:000089">
    <property type="entry name" value="Alpha/beta hydrolase"/>
    <property type="match status" value="1"/>
</dbReference>
<dbReference type="EMBL" id="SPKJ01000007">
    <property type="protein sequence ID" value="MYZ46904.1"/>
    <property type="molecule type" value="Genomic_DNA"/>
</dbReference>
<evidence type="ECO:0000256" key="1">
    <source>
        <dbReference type="ARBA" id="ARBA00010515"/>
    </source>
</evidence>
<dbReference type="InterPro" id="IPR019826">
    <property type="entry name" value="Carboxylesterase_B_AS"/>
</dbReference>
<dbReference type="SUPFAM" id="SSF53474">
    <property type="entry name" value="alpha/beta-Hydrolases"/>
    <property type="match status" value="1"/>
</dbReference>
<reference evidence="4" key="1">
    <citation type="submission" date="2019-03" db="EMBL/GenBank/DDBJ databases">
        <title>Afifella sp. nov., isolated from activated sludge.</title>
        <authorList>
            <person name="Li Q."/>
            <person name="Liu Y."/>
        </authorList>
    </citation>
    <scope>NUCLEOTIDE SEQUENCE</scope>
    <source>
        <strain evidence="4">L72</strain>
    </source>
</reference>
<gene>
    <name evidence="4" type="ORF">E4O86_04160</name>
</gene>
<protein>
    <submittedName>
        <fullName evidence="4">Alpha/beta hydrolase</fullName>
    </submittedName>
</protein>
<dbReference type="OrthoDB" id="9806180at2"/>
<feature type="domain" description="Alpha/beta hydrolase fold-3" evidence="3">
    <location>
        <begin position="75"/>
        <end position="282"/>
    </location>
</feature>
<dbReference type="InterPro" id="IPR013094">
    <property type="entry name" value="AB_hydrolase_3"/>
</dbReference>
<name>A0A964T2V3_9HYPH</name>
<dbReference type="PROSITE" id="PS01173">
    <property type="entry name" value="LIPASE_GDXG_HIS"/>
    <property type="match status" value="1"/>
</dbReference>
<evidence type="ECO:0000313" key="5">
    <source>
        <dbReference type="Proteomes" id="UP000773614"/>
    </source>
</evidence>
<dbReference type="Gene3D" id="3.40.50.1820">
    <property type="entry name" value="alpha/beta hydrolase"/>
    <property type="match status" value="1"/>
</dbReference>
<sequence length="309" mass="33753">MPLDPVIRAMLDKAAALPPMHAQTVEAVRGGDLARYALVQRPEVGHVEDRTVPGPRGDMKIRIYRPDLRDGRPVVLYFHGGGFVICSIDTHDGICRQICRRAQAIVVSVDYALAPEHKFPAGTDDCLAAARWVAEHAAEFGGDPTRLALAGDSSGGNMAAVTAIRIRDEGGPDVAAQLLIYPVTDHYSAGSASYVERGTGCGLTSETMKWFWGHYLNDQSEGAHPYVSPNRSQNLKSLPPAYIVTAEYDPLRDEGEDYARRLRDAGVDATHIHYGDVHHGFMPWVGIIGRSEEALDAACGWLRDRLNID</sequence>
<dbReference type="AlphaFoldDB" id="A0A964T2V3"/>
<dbReference type="Proteomes" id="UP000773614">
    <property type="component" value="Unassembled WGS sequence"/>
</dbReference>
<dbReference type="PANTHER" id="PTHR48081:SF8">
    <property type="entry name" value="ALPHA_BETA HYDROLASE FOLD-3 DOMAIN-CONTAINING PROTEIN-RELATED"/>
    <property type="match status" value="1"/>
</dbReference>
<dbReference type="GO" id="GO:0016787">
    <property type="term" value="F:hydrolase activity"/>
    <property type="evidence" value="ECO:0007669"/>
    <property type="project" value="UniProtKB-KW"/>
</dbReference>
<proteinExistence type="inferred from homology"/>
<keyword evidence="5" id="KW-1185">Reference proteome</keyword>
<comment type="caution">
    <text evidence="4">The sequence shown here is derived from an EMBL/GenBank/DDBJ whole genome shotgun (WGS) entry which is preliminary data.</text>
</comment>
<organism evidence="4 5">
    <name type="scientific">Propylenella binzhouense</name>
    <dbReference type="NCBI Taxonomy" id="2555902"/>
    <lineage>
        <taxon>Bacteria</taxon>
        <taxon>Pseudomonadati</taxon>
        <taxon>Pseudomonadota</taxon>
        <taxon>Alphaproteobacteria</taxon>
        <taxon>Hyphomicrobiales</taxon>
        <taxon>Propylenellaceae</taxon>
        <taxon>Propylenella</taxon>
    </lineage>
</organism>
<dbReference type="InterPro" id="IPR050300">
    <property type="entry name" value="GDXG_lipolytic_enzyme"/>
</dbReference>
<evidence type="ECO:0000313" key="4">
    <source>
        <dbReference type="EMBL" id="MYZ46904.1"/>
    </source>
</evidence>
<dbReference type="Pfam" id="PF07859">
    <property type="entry name" value="Abhydrolase_3"/>
    <property type="match status" value="1"/>
</dbReference>
<dbReference type="InterPro" id="IPR029058">
    <property type="entry name" value="AB_hydrolase_fold"/>
</dbReference>
<dbReference type="InterPro" id="IPR002168">
    <property type="entry name" value="Lipase_GDXG_HIS_AS"/>
</dbReference>
<evidence type="ECO:0000259" key="3">
    <source>
        <dbReference type="Pfam" id="PF07859"/>
    </source>
</evidence>
<dbReference type="PANTHER" id="PTHR48081">
    <property type="entry name" value="AB HYDROLASE SUPERFAMILY PROTEIN C4A8.06C"/>
    <property type="match status" value="1"/>
</dbReference>
<accession>A0A964T2V3</accession>
<comment type="similarity">
    <text evidence="1">Belongs to the 'GDXG' lipolytic enzyme family.</text>
</comment>